<dbReference type="Pfam" id="PF01909">
    <property type="entry name" value="NTP_transf_2"/>
    <property type="match status" value="1"/>
</dbReference>
<reference evidence="2 3" key="1">
    <citation type="journal article" date="2012" name="Stand. Genomic Sci.">
        <title>Complete genome sequence of Pyrobaculum oguniense.</title>
        <authorList>
            <person name="Bernick D.L."/>
            <person name="Karplus K."/>
            <person name="Lui L.M."/>
            <person name="Coker J.K."/>
            <person name="Murphy J.N."/>
            <person name="Chan P.P."/>
            <person name="Cozen A.E."/>
            <person name="Lowe T.M."/>
        </authorList>
    </citation>
    <scope>NUCLEOTIDE SEQUENCE [LARGE SCALE GENOMIC DNA]</scope>
    <source>
        <strain evidence="2 3">TE7</strain>
    </source>
</reference>
<dbReference type="EMBL" id="CP003316">
    <property type="protein sequence ID" value="AFA38523.1"/>
    <property type="molecule type" value="Genomic_DNA"/>
</dbReference>
<dbReference type="Proteomes" id="UP000009062">
    <property type="component" value="Chromosome"/>
</dbReference>
<dbReference type="GO" id="GO:0016779">
    <property type="term" value="F:nucleotidyltransferase activity"/>
    <property type="evidence" value="ECO:0007669"/>
    <property type="project" value="InterPro"/>
</dbReference>
<name>H6Q7U2_PYROT</name>
<organism evidence="2 3">
    <name type="scientific">Pyrobaculum oguniense (strain DSM 13380 / JCM 10595 / TE7)</name>
    <dbReference type="NCBI Taxonomy" id="698757"/>
    <lineage>
        <taxon>Archaea</taxon>
        <taxon>Thermoproteota</taxon>
        <taxon>Thermoprotei</taxon>
        <taxon>Thermoproteales</taxon>
        <taxon>Thermoproteaceae</taxon>
        <taxon>Pyrobaculum</taxon>
    </lineage>
</organism>
<dbReference type="eggNOG" id="arCOG01204">
    <property type="taxonomic scope" value="Archaea"/>
</dbReference>
<evidence type="ECO:0000259" key="1">
    <source>
        <dbReference type="Pfam" id="PF01909"/>
    </source>
</evidence>
<dbReference type="InterPro" id="IPR002934">
    <property type="entry name" value="Polymerase_NTP_transf_dom"/>
</dbReference>
<sequence>MECREVVPGVLKLMECLKGRLGNFSALLTGSWARGESRGALSDVDVLIFAKPDPKAELCCWGLPYECDLIFVEPEKTRRLLEAGFIALLEGLWHGIWICRDEAASAVESAWRSFLAEHEVVRKGDYWVIRKRGRQPYNLAPG</sequence>
<gene>
    <name evidence="2" type="ordered locus">Pogu_0496</name>
</gene>
<dbReference type="STRING" id="698757.Pogu_0496"/>
<keyword evidence="3" id="KW-1185">Reference proteome</keyword>
<accession>H6Q7U2</accession>
<dbReference type="SUPFAM" id="SSF81301">
    <property type="entry name" value="Nucleotidyltransferase"/>
    <property type="match status" value="1"/>
</dbReference>
<protein>
    <submittedName>
        <fullName evidence="2">Nucleotidyltransferase domain protein</fullName>
    </submittedName>
</protein>
<evidence type="ECO:0000313" key="2">
    <source>
        <dbReference type="EMBL" id="AFA38523.1"/>
    </source>
</evidence>
<dbReference type="KEGG" id="pog:Pogu_0496"/>
<proteinExistence type="predicted"/>
<dbReference type="HOGENOM" id="CLU_151095_0_0_2"/>
<feature type="domain" description="Polymerase nucleotidyl transferase" evidence="1">
    <location>
        <begin position="12"/>
        <end position="66"/>
    </location>
</feature>
<dbReference type="AlphaFoldDB" id="H6Q7U2"/>
<dbReference type="InterPro" id="IPR043519">
    <property type="entry name" value="NT_sf"/>
</dbReference>
<evidence type="ECO:0000313" key="3">
    <source>
        <dbReference type="Proteomes" id="UP000009062"/>
    </source>
</evidence>